<feature type="domain" description="Peptidase S8/S53" evidence="6">
    <location>
        <begin position="228"/>
        <end position="303"/>
    </location>
</feature>
<dbReference type="AlphaFoldDB" id="A0A425DPZ3"/>
<comment type="catalytic activity">
    <reaction evidence="4">
        <text>Hydrolysis of proteins with broad specificity for peptide bonds, and a preference for a large uncharged residue in P1. Hydrolyzes peptide amides.</text>
        <dbReference type="EC" id="3.4.21.62"/>
    </reaction>
</comment>
<reference evidence="7" key="1">
    <citation type="submission" date="2018-07" db="EMBL/GenBank/DDBJ databases">
        <title>Annotation of Aphanomyces astaci genome assembly.</title>
        <authorList>
            <person name="Studholme D.J."/>
        </authorList>
    </citation>
    <scope>NUCLEOTIDE SEQUENCE [LARGE SCALE GENOMIC DNA]</scope>
    <source>
        <strain evidence="7">Pc</strain>
    </source>
</reference>
<dbReference type="InterPro" id="IPR036852">
    <property type="entry name" value="Peptidase_S8/S53_dom_sf"/>
</dbReference>
<dbReference type="Gene3D" id="3.40.50.200">
    <property type="entry name" value="Peptidase S8/S53 domain"/>
    <property type="match status" value="2"/>
</dbReference>
<dbReference type="Pfam" id="PF00082">
    <property type="entry name" value="Peptidase_S8"/>
    <property type="match status" value="1"/>
</dbReference>
<evidence type="ECO:0000313" key="7">
    <source>
        <dbReference type="EMBL" id="RQM31327.1"/>
    </source>
</evidence>
<keyword evidence="3" id="KW-0378">Hydrolase</keyword>
<organism evidence="7 8">
    <name type="scientific">Aphanomyces astaci</name>
    <name type="common">Crayfish plague agent</name>
    <dbReference type="NCBI Taxonomy" id="112090"/>
    <lineage>
        <taxon>Eukaryota</taxon>
        <taxon>Sar</taxon>
        <taxon>Stramenopiles</taxon>
        <taxon>Oomycota</taxon>
        <taxon>Saprolegniomycetes</taxon>
        <taxon>Saprolegniales</taxon>
        <taxon>Verrucalvaceae</taxon>
        <taxon>Aphanomyces</taxon>
    </lineage>
</organism>
<dbReference type="GO" id="GO:0004252">
    <property type="term" value="F:serine-type endopeptidase activity"/>
    <property type="evidence" value="ECO:0007669"/>
    <property type="project" value="UniProtKB-EC"/>
</dbReference>
<accession>A0A425DPZ3</accession>
<dbReference type="InterPro" id="IPR000209">
    <property type="entry name" value="Peptidase_S8/S53_dom"/>
</dbReference>
<comment type="caution">
    <text evidence="7">The sequence shown here is derived from an EMBL/GenBank/DDBJ whole genome shotgun (WGS) entry which is preliminary data.</text>
</comment>
<gene>
    <name evidence="7" type="ORF">B5M09_012905</name>
</gene>
<name>A0A425DPZ3_APHAT</name>
<dbReference type="EMBL" id="MZMZ02000110">
    <property type="protein sequence ID" value="RQM31327.1"/>
    <property type="molecule type" value="Genomic_DNA"/>
</dbReference>
<dbReference type="InterPro" id="IPR050131">
    <property type="entry name" value="Peptidase_S8_subtilisin-like"/>
</dbReference>
<comment type="similarity">
    <text evidence="1">Belongs to the peptidase S8 family.</text>
</comment>
<dbReference type="Proteomes" id="UP000284702">
    <property type="component" value="Unassembled WGS sequence"/>
</dbReference>
<keyword evidence="8" id="KW-1185">Reference proteome</keyword>
<evidence type="ECO:0000313" key="8">
    <source>
        <dbReference type="Proteomes" id="UP000284702"/>
    </source>
</evidence>
<keyword evidence="2" id="KW-0645">Protease</keyword>
<evidence type="ECO:0000256" key="5">
    <source>
        <dbReference type="ARBA" id="ARBA00023619"/>
    </source>
</evidence>
<dbReference type="GO" id="GO:0006508">
    <property type="term" value="P:proteolysis"/>
    <property type="evidence" value="ECO:0007669"/>
    <property type="project" value="UniProtKB-KW"/>
</dbReference>
<evidence type="ECO:0000256" key="4">
    <source>
        <dbReference type="ARBA" id="ARBA00023529"/>
    </source>
</evidence>
<evidence type="ECO:0000259" key="6">
    <source>
        <dbReference type="Pfam" id="PF00082"/>
    </source>
</evidence>
<keyword evidence="3" id="KW-0720">Serine protease</keyword>
<protein>
    <recommendedName>
        <fullName evidence="5">subtilisin</fullName>
        <ecNumber evidence="5">3.4.21.62</ecNumber>
    </recommendedName>
</protein>
<sequence>MSRWSRTGEENTVVPVIALAATAVTAATDKISVQVHRNLEIAKQSNIVVKFHCDEALATHRRRLNSGASRTETIESLVDSLKEHTTKSQESVKSLLANQIESTAVEVATTWIQCSMYINNAPTDLVYKFAALPEVKSIYEPVTMTLGETQSDDKPASAVNDDIAWGVKKIQAPALWANGIEGDGIVVANIDTGVRYTHESLESNWRREYGWFDPYNKTNKLPETRVATELPDDGYSLGSGSSLAAPHVSGAIALYLSAHKGASYDQVYRALTEHVDTDTLTPPNKTCGDIPNTQYPNNLFGHGRLNIFKAVAASIPDLTLPSQSKSTQALNPTNDLSTCGTLEDNTHYVGGDLASVNLATVESC</sequence>
<evidence type="ECO:0000256" key="2">
    <source>
        <dbReference type="ARBA" id="ARBA00022670"/>
    </source>
</evidence>
<dbReference type="PANTHER" id="PTHR43806">
    <property type="entry name" value="PEPTIDASE S8"/>
    <property type="match status" value="1"/>
</dbReference>
<proteinExistence type="inferred from homology"/>
<dbReference type="EC" id="3.4.21.62" evidence="5"/>
<dbReference type="SUPFAM" id="SSF52743">
    <property type="entry name" value="Subtilisin-like"/>
    <property type="match status" value="2"/>
</dbReference>
<evidence type="ECO:0000256" key="3">
    <source>
        <dbReference type="ARBA" id="ARBA00022825"/>
    </source>
</evidence>
<evidence type="ECO:0000256" key="1">
    <source>
        <dbReference type="ARBA" id="ARBA00011073"/>
    </source>
</evidence>
<dbReference type="PANTHER" id="PTHR43806:SF67">
    <property type="entry name" value="EGF-LIKE DOMAIN-CONTAINING PROTEIN"/>
    <property type="match status" value="1"/>
</dbReference>